<name>A0A1R1EPK7_9BACL</name>
<dbReference type="Gene3D" id="3.90.550.10">
    <property type="entry name" value="Spore Coat Polysaccharide Biosynthesis Protein SpsA, Chain A"/>
    <property type="match status" value="1"/>
</dbReference>
<dbReference type="PANTHER" id="PTHR43777:SF1">
    <property type="entry name" value="MOLYBDENUM COFACTOR CYTIDYLYLTRANSFERASE"/>
    <property type="match status" value="1"/>
</dbReference>
<dbReference type="STRING" id="297318.BK138_18195"/>
<evidence type="ECO:0000313" key="2">
    <source>
        <dbReference type="EMBL" id="OMF53750.1"/>
    </source>
</evidence>
<dbReference type="Pfam" id="PF12804">
    <property type="entry name" value="NTP_transf_3"/>
    <property type="match status" value="1"/>
</dbReference>
<comment type="caution">
    <text evidence="2">The sequence shown here is derived from an EMBL/GenBank/DDBJ whole genome shotgun (WGS) entry which is preliminary data.</text>
</comment>
<sequence length="218" mass="22957">MSIMGVYLAAGSSRRMGCRKQSLELAPGMHLAGSGLAALRDSGLSGLIVVVHPEDPLVWLDASLLADQADGPSIVVAVCLEADQGMALSLQSGIRAASDAGADAVLVALADQPYVSPAWLMQLIDAWRSAPGLDYVMSEAGREAMPPAVLSATMFEAAAGLKGDQGAKRLLDSSRFQGLRLAPADPLLVLDIDTPEEWAEAKQIWTLQTNQHLPVCKK</sequence>
<dbReference type="PANTHER" id="PTHR43777">
    <property type="entry name" value="MOLYBDENUM COFACTOR CYTIDYLYLTRANSFERASE"/>
    <property type="match status" value="1"/>
</dbReference>
<dbReference type="InterPro" id="IPR025877">
    <property type="entry name" value="MobA-like_NTP_Trfase"/>
</dbReference>
<gene>
    <name evidence="2" type="ORF">BK138_18195</name>
</gene>
<dbReference type="AlphaFoldDB" id="A0A1R1EPK7"/>
<organism evidence="2 3">
    <name type="scientific">Paenibacillus rhizosphaerae</name>
    <dbReference type="NCBI Taxonomy" id="297318"/>
    <lineage>
        <taxon>Bacteria</taxon>
        <taxon>Bacillati</taxon>
        <taxon>Bacillota</taxon>
        <taxon>Bacilli</taxon>
        <taxon>Bacillales</taxon>
        <taxon>Paenibacillaceae</taxon>
        <taxon>Paenibacillus</taxon>
    </lineage>
</organism>
<dbReference type="SUPFAM" id="SSF53448">
    <property type="entry name" value="Nucleotide-diphospho-sugar transferases"/>
    <property type="match status" value="1"/>
</dbReference>
<feature type="domain" description="MobA-like NTP transferase" evidence="1">
    <location>
        <begin position="5"/>
        <end position="173"/>
    </location>
</feature>
<dbReference type="GO" id="GO:0016779">
    <property type="term" value="F:nucleotidyltransferase activity"/>
    <property type="evidence" value="ECO:0007669"/>
    <property type="project" value="UniProtKB-ARBA"/>
</dbReference>
<evidence type="ECO:0000259" key="1">
    <source>
        <dbReference type="Pfam" id="PF12804"/>
    </source>
</evidence>
<proteinExistence type="predicted"/>
<reference evidence="2 3" key="1">
    <citation type="submission" date="2016-11" db="EMBL/GenBank/DDBJ databases">
        <title>Paenibacillus species isolates.</title>
        <authorList>
            <person name="Beno S.M."/>
        </authorList>
    </citation>
    <scope>NUCLEOTIDE SEQUENCE [LARGE SCALE GENOMIC DNA]</scope>
    <source>
        <strain evidence="2 3">FSL R5-0378</strain>
    </source>
</reference>
<dbReference type="EMBL" id="MRTP01000004">
    <property type="protein sequence ID" value="OMF53750.1"/>
    <property type="molecule type" value="Genomic_DNA"/>
</dbReference>
<keyword evidence="3" id="KW-1185">Reference proteome</keyword>
<dbReference type="InterPro" id="IPR029044">
    <property type="entry name" value="Nucleotide-diphossugar_trans"/>
</dbReference>
<accession>A0A1R1EPK7</accession>
<dbReference type="RefSeq" id="WP_076171472.1">
    <property type="nucleotide sequence ID" value="NZ_MRTP01000004.1"/>
</dbReference>
<protein>
    <recommendedName>
        <fullName evidence="1">MobA-like NTP transferase domain-containing protein</fullName>
    </recommendedName>
</protein>
<dbReference type="CDD" id="cd04182">
    <property type="entry name" value="GT_2_like_f"/>
    <property type="match status" value="1"/>
</dbReference>
<dbReference type="Proteomes" id="UP000187172">
    <property type="component" value="Unassembled WGS sequence"/>
</dbReference>
<evidence type="ECO:0000313" key="3">
    <source>
        <dbReference type="Proteomes" id="UP000187172"/>
    </source>
</evidence>